<sequence>MEVDKGYTPRLLKCNPLENKDEFDEKCDRAYKHVQNIIAGLSEKESNDVLNKAVSNSGHDQVSLGLLVSILIDPPHLASKSFRDLMLVQRDGFATVLIHLNRIMHECYLRLQDIVRAQAIWLFGELMRTGVANVDSLCFTMLRLCAGGDLSPRNINHIDQVLLTFENNRGWLDKHPDQLRAAVFTFLRLLEDHNHPSLASLKQREVTFVVSLIRERFAECMLIGRDFIRLLQNVARIPQIEQLWRDILHNPKSLCQTFTGIHQLMVTRTGKTMLRCRLTPDMENKISFLLLSVKFGHHKRYQDWFQRQYLSLPEAQTLRCDLIRFIVCVIHPSNDILCSEVMPRWAVIGWLLTTCTSTTVSCNGKLALLYDWLFFDPERDNIMNIGKNLFLFLFLEPGILVMHNSLRPHLLITATLLDFLCRIIPGFYPPLSEKVRQGINASLRLILEKRVLPSLHHLFDHNKLDLELRNNLKSCFKEFCLPPPPIKDSISGRVEGRGPGDIDGSHPGNNNNHHGTSEGEPAFSDDEEVEENDVENEVEDSEPAAGSLVRTLRRLSQDDDEDEDIPLAKVKLKKKRGAAKNNIKPVLEGELRSAAETLRSQADNDSKCQAMERLVQCIVNEGELGSEINTALASCLCVSFKDHLEGRIFSKEPNQEIVDERVSRPFFVLLKHLYQLCQKEDKRRHPLFSILLEMFNKYPRIGYLILFYLKTCKPSDKKSALYKDLCGVRKKSEEECLLLDLALCQEEDVTALCWLVPEVYGLYPDIVVGHPEVLHIIVAAIDAQQLQDIVYLVLQGELEMFRHDQFASVLLASLSWETMEQCWLWQLATAHEVPLDILLPVLPKLDFTLHPEALSSVMLMMKEERPTAELMRHVMSREVKAPKDVFVVSLLKHWCRNHEEKVGELVAGLLSNRQPNTSPNKRKRGGARGGGGGAAASGPQLSPDQVLGHLDHLRAHSGNSYPLYALDSVQKALQQVQSSCTDSQRKVFSELFALAETEEIESKSTKTGKKTANNSSTSRAKTNTRGNRPPYKEPITSEESSEEEEIVKAKQPKKRKKNAVGSDSD</sequence>
<evidence type="ECO:0000313" key="11">
    <source>
        <dbReference type="EMBL" id="KAK3926988.1"/>
    </source>
</evidence>
<dbReference type="InterPro" id="IPR045334">
    <property type="entry name" value="INTS3"/>
</dbReference>
<dbReference type="InterPro" id="IPR056518">
    <property type="entry name" value="HEAT_Ints3_C"/>
</dbReference>
<reference evidence="11" key="1">
    <citation type="submission" date="2021-07" db="EMBL/GenBank/DDBJ databases">
        <authorList>
            <person name="Catto M.A."/>
            <person name="Jacobson A."/>
            <person name="Kennedy G."/>
            <person name="Labadie P."/>
            <person name="Hunt B.G."/>
            <person name="Srinivasan R."/>
        </authorList>
    </citation>
    <scope>NUCLEOTIDE SEQUENCE</scope>
    <source>
        <strain evidence="11">PL_HMW_Pooled</strain>
        <tissue evidence="11">Head</tissue>
    </source>
</reference>
<feature type="region of interest" description="Disordered" evidence="8">
    <location>
        <begin position="999"/>
        <end position="1065"/>
    </location>
</feature>
<feature type="region of interest" description="Disordered" evidence="8">
    <location>
        <begin position="487"/>
        <end position="548"/>
    </location>
</feature>
<comment type="subcellular location">
    <subcellularLocation>
        <location evidence="2">Cytoplasm</location>
    </subcellularLocation>
    <subcellularLocation>
        <location evidence="1">Nucleus</location>
    </subcellularLocation>
</comment>
<feature type="domain" description="Ints3-like C-terminal" evidence="10">
    <location>
        <begin position="596"/>
        <end position="995"/>
    </location>
</feature>
<keyword evidence="12" id="KW-1185">Reference proteome</keyword>
<dbReference type="InterPro" id="IPR019333">
    <property type="entry name" value="INTS3_N"/>
</dbReference>
<evidence type="ECO:0000256" key="2">
    <source>
        <dbReference type="ARBA" id="ARBA00004496"/>
    </source>
</evidence>
<name>A0AAE1LPA5_9NEOP</name>
<dbReference type="GO" id="GO:0005737">
    <property type="term" value="C:cytoplasm"/>
    <property type="evidence" value="ECO:0007669"/>
    <property type="project" value="UniProtKB-SubCell"/>
</dbReference>
<keyword evidence="4" id="KW-0963">Cytoplasm</keyword>
<comment type="function">
    <text evidence="7">Component of the integrator complex, a multiprotein complex that terminates RNA polymerase II (Pol II) transcription in the promoter-proximal region of genes. The integrator complex provides a quality checkpoint during transcription elongation by driving premature transcription termination of transcripts that are unfavorably configured for transcriptional elongation: the complex terminates transcription by (1) catalyzing dephosphorylation of the C-terminal domain (CTD) of Pol II subunit Polr2A/Rbp1 and Spt5, and (2) degrading the exiting nascent RNA transcript via endonuclease activity. The integrator complex is also involved in the 3'-end processing of the U7 snRNA, and also the spliceosomal snRNAs U1, U2, U4 and U5.</text>
</comment>
<evidence type="ECO:0000259" key="10">
    <source>
        <dbReference type="Pfam" id="PF24566"/>
    </source>
</evidence>
<reference evidence="11" key="2">
    <citation type="journal article" date="2023" name="BMC Genomics">
        <title>Pest status, molecular evolution, and epigenetic factors derived from the genome assembly of Frankliniella fusca, a thysanopteran phytovirus vector.</title>
        <authorList>
            <person name="Catto M.A."/>
            <person name="Labadie P.E."/>
            <person name="Jacobson A.L."/>
            <person name="Kennedy G.G."/>
            <person name="Srinivasan R."/>
            <person name="Hunt B.G."/>
        </authorList>
    </citation>
    <scope>NUCLEOTIDE SEQUENCE</scope>
    <source>
        <strain evidence="11">PL_HMW_Pooled</strain>
    </source>
</reference>
<keyword evidence="5" id="KW-0539">Nucleus</keyword>
<evidence type="ECO:0000256" key="7">
    <source>
        <dbReference type="ARBA" id="ARBA00054331"/>
    </source>
</evidence>
<evidence type="ECO:0000256" key="3">
    <source>
        <dbReference type="ARBA" id="ARBA00006130"/>
    </source>
</evidence>
<comment type="caution">
    <text evidence="11">The sequence shown here is derived from an EMBL/GenBank/DDBJ whole genome shotgun (WGS) entry which is preliminary data.</text>
</comment>
<evidence type="ECO:0000256" key="6">
    <source>
        <dbReference type="ARBA" id="ARBA00032741"/>
    </source>
</evidence>
<dbReference type="PANTHER" id="PTHR13587:SF7">
    <property type="entry name" value="INTEGRATOR COMPLEX SUBUNIT 3"/>
    <property type="match status" value="1"/>
</dbReference>
<dbReference type="PANTHER" id="PTHR13587">
    <property type="entry name" value="INTEGRATOR COMPLEX SUBUNIT 3"/>
    <property type="match status" value="1"/>
</dbReference>
<proteinExistence type="inferred from homology"/>
<organism evidence="11 12">
    <name type="scientific">Frankliniella fusca</name>
    <dbReference type="NCBI Taxonomy" id="407009"/>
    <lineage>
        <taxon>Eukaryota</taxon>
        <taxon>Metazoa</taxon>
        <taxon>Ecdysozoa</taxon>
        <taxon>Arthropoda</taxon>
        <taxon>Hexapoda</taxon>
        <taxon>Insecta</taxon>
        <taxon>Pterygota</taxon>
        <taxon>Neoptera</taxon>
        <taxon>Paraneoptera</taxon>
        <taxon>Thysanoptera</taxon>
        <taxon>Terebrantia</taxon>
        <taxon>Thripoidea</taxon>
        <taxon>Thripidae</taxon>
        <taxon>Frankliniella</taxon>
    </lineage>
</organism>
<feature type="region of interest" description="Disordered" evidence="8">
    <location>
        <begin position="910"/>
        <end position="945"/>
    </location>
</feature>
<evidence type="ECO:0000256" key="5">
    <source>
        <dbReference type="ARBA" id="ARBA00023242"/>
    </source>
</evidence>
<dbReference type="AlphaFoldDB" id="A0AAE1LPA5"/>
<dbReference type="Proteomes" id="UP001219518">
    <property type="component" value="Unassembled WGS sequence"/>
</dbReference>
<dbReference type="Pfam" id="PF24566">
    <property type="entry name" value="HEAT_Ints3_C"/>
    <property type="match status" value="1"/>
</dbReference>
<protein>
    <recommendedName>
        <fullName evidence="6">SOSS complex subunit A homolog</fullName>
    </recommendedName>
</protein>
<evidence type="ECO:0000256" key="1">
    <source>
        <dbReference type="ARBA" id="ARBA00004123"/>
    </source>
</evidence>
<dbReference type="EMBL" id="JAHWGI010001273">
    <property type="protein sequence ID" value="KAK3926988.1"/>
    <property type="molecule type" value="Genomic_DNA"/>
</dbReference>
<evidence type="ECO:0000259" key="9">
    <source>
        <dbReference type="Pfam" id="PF10189"/>
    </source>
</evidence>
<dbReference type="Pfam" id="PF10189">
    <property type="entry name" value="Ints3_N"/>
    <property type="match status" value="1"/>
</dbReference>
<comment type="similarity">
    <text evidence="3">Belongs to the Integrator subunit 3 family.</text>
</comment>
<evidence type="ECO:0000256" key="8">
    <source>
        <dbReference type="SAM" id="MobiDB-lite"/>
    </source>
</evidence>
<accession>A0AAE1LPA5</accession>
<dbReference type="GO" id="GO:0005634">
    <property type="term" value="C:nucleus"/>
    <property type="evidence" value="ECO:0007669"/>
    <property type="project" value="UniProtKB-SubCell"/>
</dbReference>
<feature type="domain" description="Integrator complex subunit 3 N-terminal" evidence="9">
    <location>
        <begin position="59"/>
        <end position="473"/>
    </location>
</feature>
<gene>
    <name evidence="11" type="ORF">KUF71_015323</name>
</gene>
<feature type="compositionally biased region" description="Acidic residues" evidence="8">
    <location>
        <begin position="523"/>
        <end position="542"/>
    </location>
</feature>
<evidence type="ECO:0000256" key="4">
    <source>
        <dbReference type="ARBA" id="ARBA00022490"/>
    </source>
</evidence>
<evidence type="ECO:0000313" key="12">
    <source>
        <dbReference type="Proteomes" id="UP001219518"/>
    </source>
</evidence>
<feature type="compositionally biased region" description="Basic and acidic residues" evidence="8">
    <location>
        <begin position="494"/>
        <end position="504"/>
    </location>
</feature>